<dbReference type="Proteomes" id="UP001157186">
    <property type="component" value="Unassembled WGS sequence"/>
</dbReference>
<dbReference type="RefSeq" id="WP_284246208.1">
    <property type="nucleotide sequence ID" value="NZ_BSST01000001.1"/>
</dbReference>
<evidence type="ECO:0000313" key="2">
    <source>
        <dbReference type="Proteomes" id="UP001157186"/>
    </source>
</evidence>
<name>A0ABQ6H034_9GAMM</name>
<organism evidence="1 2">
    <name type="scientific">Thalassotalea insulae</name>
    <dbReference type="NCBI Taxonomy" id="2056778"/>
    <lineage>
        <taxon>Bacteria</taxon>
        <taxon>Pseudomonadati</taxon>
        <taxon>Pseudomonadota</taxon>
        <taxon>Gammaproteobacteria</taxon>
        <taxon>Alteromonadales</taxon>
        <taxon>Colwelliaceae</taxon>
        <taxon>Thalassotalea</taxon>
    </lineage>
</organism>
<sequence>MKHSFIFLIIIFLSGCSQISNQKLEERMRYWEASLEKNIPKGTSIELIQQWALKNSIEFIENPKTKILYANVEAIEDSGIGFPCSNWNIILKIQLDNNGDLSDSSIDSVGTCL</sequence>
<proteinExistence type="predicted"/>
<comment type="caution">
    <text evidence="1">The sequence shown here is derived from an EMBL/GenBank/DDBJ whole genome shotgun (WGS) entry which is preliminary data.</text>
</comment>
<reference evidence="1 2" key="1">
    <citation type="submission" date="2023-03" db="EMBL/GenBank/DDBJ databases">
        <title>Draft genome sequence of Thalassotalea insulae KCTC 62186T.</title>
        <authorList>
            <person name="Sawabe T."/>
        </authorList>
    </citation>
    <scope>NUCLEOTIDE SEQUENCE [LARGE SCALE GENOMIC DNA]</scope>
    <source>
        <strain evidence="1 2">KCTC 62186</strain>
    </source>
</reference>
<evidence type="ECO:0000313" key="1">
    <source>
        <dbReference type="EMBL" id="GLX80236.1"/>
    </source>
</evidence>
<gene>
    <name evidence="1" type="ORF">tinsulaeT_35760</name>
</gene>
<protein>
    <submittedName>
        <fullName evidence="1">Uncharacterized protein</fullName>
    </submittedName>
</protein>
<accession>A0ABQ6H034</accession>
<dbReference type="PROSITE" id="PS51257">
    <property type="entry name" value="PROKAR_LIPOPROTEIN"/>
    <property type="match status" value="1"/>
</dbReference>
<dbReference type="EMBL" id="BSST01000001">
    <property type="protein sequence ID" value="GLX80236.1"/>
    <property type="molecule type" value="Genomic_DNA"/>
</dbReference>
<keyword evidence="2" id="KW-1185">Reference proteome</keyword>